<evidence type="ECO:0000313" key="1">
    <source>
        <dbReference type="EMBL" id="ARJ42389.1"/>
    </source>
</evidence>
<dbReference type="Proteomes" id="UP000192900">
    <property type="component" value="Chromosome"/>
</dbReference>
<reference evidence="1 2" key="1">
    <citation type="submission" date="2017-02" db="EMBL/GenBank/DDBJ databases">
        <title>Complete genome sequence of the drought resistance-promoting endophyte Pantoea alhagi LTYR-11Z.</title>
        <authorList>
            <person name="Zhang L."/>
        </authorList>
    </citation>
    <scope>NUCLEOTIDE SEQUENCE [LARGE SCALE GENOMIC DNA]</scope>
    <source>
        <strain evidence="1 2">LTYR-11Z</strain>
    </source>
</reference>
<proteinExistence type="predicted"/>
<dbReference type="AlphaFoldDB" id="A0A1W6B5R7"/>
<dbReference type="STRING" id="1891675.B1H58_10400"/>
<accession>A0A1W6B5R7</accession>
<evidence type="ECO:0000313" key="2">
    <source>
        <dbReference type="Proteomes" id="UP000192900"/>
    </source>
</evidence>
<name>A0A1W6B5R7_9GAMM</name>
<keyword evidence="2" id="KW-1185">Reference proteome</keyword>
<sequence>MLPVTETVIRLKAKRRRYHNAANWPEGATNPNAGKAYHTPCNCSCWMGGNQHCHYGMNMQEIRARARYQD</sequence>
<dbReference type="EMBL" id="CP019706">
    <property type="protein sequence ID" value="ARJ42389.1"/>
    <property type="molecule type" value="Genomic_DNA"/>
</dbReference>
<dbReference type="KEGG" id="palh:B1H58_10400"/>
<organism evidence="1 2">
    <name type="scientific">Pantoea alhagi</name>
    <dbReference type="NCBI Taxonomy" id="1891675"/>
    <lineage>
        <taxon>Bacteria</taxon>
        <taxon>Pseudomonadati</taxon>
        <taxon>Pseudomonadota</taxon>
        <taxon>Gammaproteobacteria</taxon>
        <taxon>Enterobacterales</taxon>
        <taxon>Erwiniaceae</taxon>
        <taxon>Pantoea</taxon>
    </lineage>
</organism>
<protein>
    <submittedName>
        <fullName evidence="1">Uncharacterized protein</fullName>
    </submittedName>
</protein>
<gene>
    <name evidence="1" type="ORF">B1H58_10400</name>
</gene>